<name>A0AAV8UQB6_9RHOD</name>
<keyword evidence="3" id="KW-0813">Transport</keyword>
<keyword evidence="4" id="KW-0285">Flavoprotein</keyword>
<sequence>MVAGFVSSFGLQSQRGRPMVRKRTRLDMAVGILFSTTTGNTSNVADLIKQNIGTECKDPIDVGDISSAADYADCTGFIVGAPTWNTDADEDRSGTPMDEFINDGIEKLNLSGKPVAIFGLGDSVGYGDNFCDAIEELHDKFSSQGAKMVGYTDEGNYSHSSSKSAKNGKFLGLPLDEDNESDMTEARVKSWCSQLKGEMSL</sequence>
<dbReference type="Pfam" id="PF00258">
    <property type="entry name" value="Flavodoxin_1"/>
    <property type="match status" value="1"/>
</dbReference>
<dbReference type="PANTHER" id="PTHR42809">
    <property type="entry name" value="FLAVODOXIN 2"/>
    <property type="match status" value="1"/>
</dbReference>
<keyword evidence="5" id="KW-0288">FMN</keyword>
<evidence type="ECO:0000259" key="7">
    <source>
        <dbReference type="PROSITE" id="PS50902"/>
    </source>
</evidence>
<dbReference type="AlphaFoldDB" id="A0AAV8UQB6"/>
<evidence type="ECO:0000313" key="9">
    <source>
        <dbReference type="Proteomes" id="UP001157974"/>
    </source>
</evidence>
<reference evidence="8 9" key="1">
    <citation type="journal article" date="2023" name="Nat. Commun.">
        <title>Origin of minicircular mitochondrial genomes in red algae.</title>
        <authorList>
            <person name="Lee Y."/>
            <person name="Cho C.H."/>
            <person name="Lee Y.M."/>
            <person name="Park S.I."/>
            <person name="Yang J.H."/>
            <person name="West J.A."/>
            <person name="Bhattacharya D."/>
            <person name="Yoon H.S."/>
        </authorList>
    </citation>
    <scope>NUCLEOTIDE SEQUENCE [LARGE SCALE GENOMIC DNA]</scope>
    <source>
        <strain evidence="8 9">CCMP1338</strain>
        <tissue evidence="8">Whole cell</tissue>
    </source>
</reference>
<protein>
    <recommendedName>
        <fullName evidence="7">Flavodoxin-like domain-containing protein</fullName>
    </recommendedName>
</protein>
<evidence type="ECO:0000256" key="5">
    <source>
        <dbReference type="ARBA" id="ARBA00022643"/>
    </source>
</evidence>
<dbReference type="GO" id="GO:0009055">
    <property type="term" value="F:electron transfer activity"/>
    <property type="evidence" value="ECO:0007669"/>
    <property type="project" value="InterPro"/>
</dbReference>
<gene>
    <name evidence="8" type="ORF">NDN08_004416</name>
</gene>
<evidence type="ECO:0000256" key="1">
    <source>
        <dbReference type="ARBA" id="ARBA00001917"/>
    </source>
</evidence>
<dbReference type="SUPFAM" id="SSF52218">
    <property type="entry name" value="Flavoproteins"/>
    <property type="match status" value="1"/>
</dbReference>
<dbReference type="InterPro" id="IPR029039">
    <property type="entry name" value="Flavoprotein-like_sf"/>
</dbReference>
<evidence type="ECO:0000256" key="2">
    <source>
        <dbReference type="ARBA" id="ARBA00005267"/>
    </source>
</evidence>
<dbReference type="Gene3D" id="3.40.50.360">
    <property type="match status" value="1"/>
</dbReference>
<dbReference type="InterPro" id="IPR001226">
    <property type="entry name" value="Flavodoxin_CS"/>
</dbReference>
<dbReference type="InterPro" id="IPR050619">
    <property type="entry name" value="Flavodoxin"/>
</dbReference>
<accession>A0AAV8UQB6</accession>
<dbReference type="InterPro" id="IPR008254">
    <property type="entry name" value="Flavodoxin/NO_synth"/>
</dbReference>
<comment type="cofactor">
    <cofactor evidence="1">
        <name>FMN</name>
        <dbReference type="ChEBI" id="CHEBI:58210"/>
    </cofactor>
</comment>
<evidence type="ECO:0000256" key="3">
    <source>
        <dbReference type="ARBA" id="ARBA00022448"/>
    </source>
</evidence>
<dbReference type="NCBIfam" id="TIGR01752">
    <property type="entry name" value="flav_long"/>
    <property type="match status" value="1"/>
</dbReference>
<dbReference type="PIRSF" id="PIRSF038996">
    <property type="entry name" value="FldA"/>
    <property type="match status" value="1"/>
</dbReference>
<dbReference type="PROSITE" id="PS00201">
    <property type="entry name" value="FLAVODOXIN"/>
    <property type="match status" value="1"/>
</dbReference>
<keyword evidence="6" id="KW-0249">Electron transport</keyword>
<organism evidence="8 9">
    <name type="scientific">Rhodosorus marinus</name>
    <dbReference type="NCBI Taxonomy" id="101924"/>
    <lineage>
        <taxon>Eukaryota</taxon>
        <taxon>Rhodophyta</taxon>
        <taxon>Stylonematophyceae</taxon>
        <taxon>Stylonematales</taxon>
        <taxon>Stylonemataceae</taxon>
        <taxon>Rhodosorus</taxon>
    </lineage>
</organism>
<dbReference type="GO" id="GO:0010181">
    <property type="term" value="F:FMN binding"/>
    <property type="evidence" value="ECO:0007669"/>
    <property type="project" value="InterPro"/>
</dbReference>
<dbReference type="PANTHER" id="PTHR42809:SF1">
    <property type="entry name" value="FLAVODOXIN 1"/>
    <property type="match status" value="1"/>
</dbReference>
<evidence type="ECO:0000256" key="4">
    <source>
        <dbReference type="ARBA" id="ARBA00022630"/>
    </source>
</evidence>
<comment type="caution">
    <text evidence="8">The sequence shown here is derived from an EMBL/GenBank/DDBJ whole genome shotgun (WGS) entry which is preliminary data.</text>
</comment>
<dbReference type="NCBIfam" id="NF006738">
    <property type="entry name" value="PRK09267.1-4"/>
    <property type="match status" value="1"/>
</dbReference>
<evidence type="ECO:0000313" key="8">
    <source>
        <dbReference type="EMBL" id="KAJ8903307.1"/>
    </source>
</evidence>
<dbReference type="InterPro" id="IPR010086">
    <property type="entry name" value="Flavodoxin_lc"/>
</dbReference>
<dbReference type="EMBL" id="JAMWBK010000007">
    <property type="protein sequence ID" value="KAJ8903307.1"/>
    <property type="molecule type" value="Genomic_DNA"/>
</dbReference>
<evidence type="ECO:0000256" key="6">
    <source>
        <dbReference type="ARBA" id="ARBA00022982"/>
    </source>
</evidence>
<comment type="similarity">
    <text evidence="2">Belongs to the flavodoxin family.</text>
</comment>
<feature type="domain" description="Flavodoxin-like" evidence="7">
    <location>
        <begin position="30"/>
        <end position="196"/>
    </location>
</feature>
<proteinExistence type="inferred from homology"/>
<dbReference type="Proteomes" id="UP001157974">
    <property type="component" value="Unassembled WGS sequence"/>
</dbReference>
<keyword evidence="9" id="KW-1185">Reference proteome</keyword>
<dbReference type="PROSITE" id="PS50902">
    <property type="entry name" value="FLAVODOXIN_LIKE"/>
    <property type="match status" value="1"/>
</dbReference>